<protein>
    <submittedName>
        <fullName evidence="1">Uncharacterized protein</fullName>
    </submittedName>
</protein>
<evidence type="ECO:0000313" key="2">
    <source>
        <dbReference type="Proteomes" id="UP001064632"/>
    </source>
</evidence>
<proteinExistence type="predicted"/>
<sequence>MRRPDQDRFDAFARYFDALDPSLTAFAEKHGFALEKNVNRAPSRILRRQGGVEHVIGISLDGDWQAMALNDDLPLAFGICGHHEDPVDRRRLFRAVRELAVVRSREVLIERLPSLLKESLSQFEMWTETYMRTNVPAIENWRAIYGEDM</sequence>
<dbReference type="EMBL" id="CP104694">
    <property type="protein sequence ID" value="UXI68013.1"/>
    <property type="molecule type" value="Genomic_DNA"/>
</dbReference>
<accession>A0ABY6BDB3</accession>
<keyword evidence="2" id="KW-1185">Reference proteome</keyword>
<dbReference type="RefSeq" id="WP_261694980.1">
    <property type="nucleotide sequence ID" value="NZ_CP104694.1"/>
</dbReference>
<organism evidence="1 2">
    <name type="scientific">Tahibacter amnicola</name>
    <dbReference type="NCBI Taxonomy" id="2976241"/>
    <lineage>
        <taxon>Bacteria</taxon>
        <taxon>Pseudomonadati</taxon>
        <taxon>Pseudomonadota</taxon>
        <taxon>Gammaproteobacteria</taxon>
        <taxon>Lysobacterales</taxon>
        <taxon>Rhodanobacteraceae</taxon>
        <taxon>Tahibacter</taxon>
    </lineage>
</organism>
<evidence type="ECO:0000313" key="1">
    <source>
        <dbReference type="EMBL" id="UXI68013.1"/>
    </source>
</evidence>
<name>A0ABY6BDB3_9GAMM</name>
<dbReference type="Proteomes" id="UP001064632">
    <property type="component" value="Chromosome"/>
</dbReference>
<gene>
    <name evidence="1" type="ORF">N4264_25350</name>
</gene>
<reference evidence="1" key="1">
    <citation type="submission" date="2022-09" db="EMBL/GenBank/DDBJ databases">
        <title>Tahibacter sp. nov., isolated from a fresh water.</title>
        <authorList>
            <person name="Baek J.H."/>
            <person name="Lee J.K."/>
            <person name="Kim J.M."/>
            <person name="Jeon C.O."/>
        </authorList>
    </citation>
    <scope>NUCLEOTIDE SEQUENCE</scope>
    <source>
        <strain evidence="1">W38</strain>
    </source>
</reference>